<dbReference type="EMBL" id="FOMH01000020">
    <property type="protein sequence ID" value="SFE09665.1"/>
    <property type="molecule type" value="Genomic_DNA"/>
</dbReference>
<proteinExistence type="predicted"/>
<dbReference type="OrthoDB" id="1377411at2"/>
<dbReference type="Proteomes" id="UP000199672">
    <property type="component" value="Unassembled WGS sequence"/>
</dbReference>
<gene>
    <name evidence="1" type="ORF">SAMN05216297_12067</name>
</gene>
<evidence type="ECO:0008006" key="3">
    <source>
        <dbReference type="Google" id="ProtNLM"/>
    </source>
</evidence>
<evidence type="ECO:0000313" key="2">
    <source>
        <dbReference type="Proteomes" id="UP000199672"/>
    </source>
</evidence>
<keyword evidence="2" id="KW-1185">Reference proteome</keyword>
<sequence>MKSVSNNWKAKKDKKKEKEIDIIVKVNTPVQVAFNHFYDWDMLDIFKTFWYIPYFETDSNSLKTGTDKIFTLHFKDLHTARKTLIECSNQISFSVKVDNFSSRRYLGLDAIEYTFVFSQHIEQSTVIHCCYRFIFKYSFSKIIYNFLVKNILTREISLFLYYMCVLLEECMID</sequence>
<dbReference type="AlphaFoldDB" id="A0A1I1XQS8"/>
<accession>A0A1I1XQS8</accession>
<evidence type="ECO:0000313" key="1">
    <source>
        <dbReference type="EMBL" id="SFE09665.1"/>
    </source>
</evidence>
<dbReference type="RefSeq" id="WP_091499252.1">
    <property type="nucleotide sequence ID" value="NZ_FOMH01000020.1"/>
</dbReference>
<reference evidence="2" key="1">
    <citation type="submission" date="2016-10" db="EMBL/GenBank/DDBJ databases">
        <authorList>
            <person name="Varghese N."/>
            <person name="Submissions S."/>
        </authorList>
    </citation>
    <scope>NUCLEOTIDE SEQUENCE [LARGE SCALE GENOMIC DNA]</scope>
    <source>
        <strain evidence="2">CGMCC 1.10370</strain>
    </source>
</reference>
<name>A0A1I1XQS8_9FLAO</name>
<organism evidence="1 2">
    <name type="scientific">Flavobacterium phragmitis</name>
    <dbReference type="NCBI Taxonomy" id="739143"/>
    <lineage>
        <taxon>Bacteria</taxon>
        <taxon>Pseudomonadati</taxon>
        <taxon>Bacteroidota</taxon>
        <taxon>Flavobacteriia</taxon>
        <taxon>Flavobacteriales</taxon>
        <taxon>Flavobacteriaceae</taxon>
        <taxon>Flavobacterium</taxon>
    </lineage>
</organism>
<protein>
    <recommendedName>
        <fullName evidence="3">Polyketide cyclase / dehydrase and lipid transport</fullName>
    </recommendedName>
</protein>